<dbReference type="PANTHER" id="PTHR33678">
    <property type="entry name" value="BLL1576 PROTEIN"/>
    <property type="match status" value="1"/>
</dbReference>
<dbReference type="RefSeq" id="WP_244597112.1">
    <property type="nucleotide sequence ID" value="NZ_OOFM01000003.1"/>
</dbReference>
<dbReference type="InterPro" id="IPR052344">
    <property type="entry name" value="Transposase-related"/>
</dbReference>
<dbReference type="Pfam" id="PF03050">
    <property type="entry name" value="DDE_Tnp_IS66"/>
    <property type="match status" value="1"/>
</dbReference>
<dbReference type="EMBL" id="OOFM01000003">
    <property type="protein sequence ID" value="SPL62742.1"/>
    <property type="molecule type" value="Genomic_DNA"/>
</dbReference>
<dbReference type="EMBL" id="OOFM01000004">
    <property type="protein sequence ID" value="SPL62767.1"/>
    <property type="molecule type" value="Genomic_DNA"/>
</dbReference>
<dbReference type="InterPro" id="IPR004291">
    <property type="entry name" value="Transposase_IS66_central"/>
</dbReference>
<feature type="domain" description="Transposase IS66 central" evidence="2">
    <location>
        <begin position="385"/>
        <end position="510"/>
    </location>
</feature>
<dbReference type="CDD" id="cd14686">
    <property type="entry name" value="bZIP"/>
    <property type="match status" value="1"/>
</dbReference>
<dbReference type="PANTHER" id="PTHR33678:SF2">
    <property type="match status" value="1"/>
</dbReference>
<evidence type="ECO:0000256" key="1">
    <source>
        <dbReference type="SAM" id="MobiDB-lite"/>
    </source>
</evidence>
<proteinExistence type="predicted"/>
<evidence type="ECO:0000313" key="4">
    <source>
        <dbReference type="EMBL" id="SPL62767.1"/>
    </source>
</evidence>
<name>A0A2P9HF68_9HYPH</name>
<protein>
    <submittedName>
        <fullName evidence="3">Mobile element protein</fullName>
    </submittedName>
</protein>
<reference evidence="3" key="1">
    <citation type="submission" date="2017-12" db="EMBL/GenBank/DDBJ databases">
        <authorList>
            <person name="Hurst M.R.H."/>
        </authorList>
    </citation>
    <scope>NUCLEOTIDE SEQUENCE [LARGE SCALE GENOMIC DNA]</scope>
    <source>
        <strain evidence="3">FI11154</strain>
    </source>
</reference>
<feature type="compositionally biased region" description="Basic and acidic residues" evidence="1">
    <location>
        <begin position="92"/>
        <end position="103"/>
    </location>
</feature>
<gene>
    <name evidence="4" type="ORF">OHAE_2699</name>
    <name evidence="3" type="ORF">OHAE_5349</name>
</gene>
<reference evidence="5" key="2">
    <citation type="submission" date="2017-12" db="EMBL/GenBank/DDBJ databases">
        <authorList>
            <person name="Diaz M."/>
        </authorList>
    </citation>
    <scope>NUCLEOTIDE SEQUENCE [LARGE SCALE GENOMIC DNA]</scope>
    <source>
        <strain evidence="5">FI11154</strain>
    </source>
</reference>
<evidence type="ECO:0000313" key="5">
    <source>
        <dbReference type="Proteomes" id="UP000246073"/>
    </source>
</evidence>
<evidence type="ECO:0000259" key="2">
    <source>
        <dbReference type="Pfam" id="PF03050"/>
    </source>
</evidence>
<organism evidence="3 5">
    <name type="scientific">Ochrobactrum soli</name>
    <dbReference type="NCBI Taxonomy" id="2448455"/>
    <lineage>
        <taxon>Bacteria</taxon>
        <taxon>Pseudomonadati</taxon>
        <taxon>Pseudomonadota</taxon>
        <taxon>Alphaproteobacteria</taxon>
        <taxon>Hyphomicrobiales</taxon>
        <taxon>Brucellaceae</taxon>
        <taxon>Brucella/Ochrobactrum group</taxon>
        <taxon>Ochrobactrum</taxon>
    </lineage>
</organism>
<accession>A0A2P9HF68</accession>
<evidence type="ECO:0000313" key="3">
    <source>
        <dbReference type="EMBL" id="SPL62742.1"/>
    </source>
</evidence>
<dbReference type="Proteomes" id="UP000246073">
    <property type="component" value="Unassembled WGS sequence"/>
</dbReference>
<dbReference type="AlphaFoldDB" id="A0A2P9HF68"/>
<sequence>MPKRMLPSPKHADTLSLNALRSLVTGLVEKTERAEARLEKLEAENTALRKENAELRLENTRLKVENQLLRDEIARLKNLPPRPPFKPSGMDKATDAKAQDKQAGKKKPRGPKLDVERVDRDVVLHARVPDGSRFKGYKSYYVRDIVLRAEVIHYRRECWVAPNGKTILAPLPAGIVGGYGPNLRRLCLMLHAQGQVTAQRLSTLLNDIGMDISKRQVVRLLTKGLDGFVAEDAAVLHAGLVSEAYVTVDDTGARHARDNFYTTHIGGEHFTVFRTTKTKSRLNFLSLLRGNYQDYVLNDATSDYLKTRHGVDPTVIARLQTRTPQRFSNQVAFLEHLAQKGVDIFDKDMVRVVAEAGIWGSVRHHGLLGNAVIISDDAGQFRVGNHALCWVHAERLLQKLMPATPQHVRWVENIRDLIWSFYKALKAFRQKSPSPGSISAFRQRFDRIFSIRTGCMELDKLLARLLRRKEELLKVLERPEIPLHTNASENDLRSCVTKRKISGGTMSNDGRIARDTMLGLMKTCKKLRLSFWHYLGDRLGISSQQTAIPELAGLIIAKA</sequence>
<feature type="region of interest" description="Disordered" evidence="1">
    <location>
        <begin position="75"/>
        <end position="112"/>
    </location>
</feature>